<gene>
    <name evidence="8" type="ORF">SK128_003564</name>
</gene>
<evidence type="ECO:0000256" key="6">
    <source>
        <dbReference type="ARBA" id="ARBA00023136"/>
    </source>
</evidence>
<evidence type="ECO:0000256" key="4">
    <source>
        <dbReference type="ARBA" id="ARBA00022847"/>
    </source>
</evidence>
<comment type="similarity">
    <text evidence="2">Belongs to the bile acid:sodium symporter (BASS) (TC 2.A.28) family.</text>
</comment>
<evidence type="ECO:0000256" key="5">
    <source>
        <dbReference type="ARBA" id="ARBA00022989"/>
    </source>
</evidence>
<keyword evidence="6 7" id="KW-0472">Membrane</keyword>
<feature type="transmembrane region" description="Helical" evidence="7">
    <location>
        <begin position="157"/>
        <end position="184"/>
    </location>
</feature>
<keyword evidence="3 7" id="KW-0812">Transmembrane</keyword>
<sequence>MENDLLLHNAPRLLDTMRLKYSNSVLTRVDLNVYPSGFWLVPEDANHTLTISLNVNDSNVNNAVQNASSTDLKIKIVPDEDWKLDFVNDSAYFTSEEIAEGTNKSIVFSGFYWQRTQLKFYLITVNATDDILSINGTLLRDDVVIGVTRGQSFVDKIFMTILTTFLLANTINMGCQLNLHIIWMCLKKPLGPLCGFLSQFLVMPLFSYIVGYVLFEDPLFRLGLFTLGCSPGGVMSNFWTLVFDGDINLSITMTFISTVCAMGMMPLWVFTLGKTIFEENNNLKIPFSNLAISLVGLTIPLAIGFIIHSRQSAAWRSQPCWVNTRNHIEAYYPYAMSLTCLVLSVSLLSMSARFIWKPSNIGWEAEKAGCKREHRSKLATSRQSLVYQ</sequence>
<protein>
    <recommendedName>
        <fullName evidence="10">Ileal sodium/bile acid cotransporter</fullName>
    </recommendedName>
</protein>
<organism evidence="8 9">
    <name type="scientific">Halocaridina rubra</name>
    <name type="common">Hawaiian red shrimp</name>
    <dbReference type="NCBI Taxonomy" id="373956"/>
    <lineage>
        <taxon>Eukaryota</taxon>
        <taxon>Metazoa</taxon>
        <taxon>Ecdysozoa</taxon>
        <taxon>Arthropoda</taxon>
        <taxon>Crustacea</taxon>
        <taxon>Multicrustacea</taxon>
        <taxon>Malacostraca</taxon>
        <taxon>Eumalacostraca</taxon>
        <taxon>Eucarida</taxon>
        <taxon>Decapoda</taxon>
        <taxon>Pleocyemata</taxon>
        <taxon>Caridea</taxon>
        <taxon>Atyoidea</taxon>
        <taxon>Atyidae</taxon>
        <taxon>Halocaridina</taxon>
    </lineage>
</organism>
<dbReference type="EMBL" id="JAXCGZ010017190">
    <property type="protein sequence ID" value="KAK7068580.1"/>
    <property type="molecule type" value="Genomic_DNA"/>
</dbReference>
<dbReference type="GO" id="GO:0016020">
    <property type="term" value="C:membrane"/>
    <property type="evidence" value="ECO:0007669"/>
    <property type="project" value="UniProtKB-SubCell"/>
</dbReference>
<dbReference type="PANTHER" id="PTHR10361:SF28">
    <property type="entry name" value="P3 PROTEIN-RELATED"/>
    <property type="match status" value="1"/>
</dbReference>
<accession>A0AAN8WLY2</accession>
<comment type="subcellular location">
    <subcellularLocation>
        <location evidence="1">Membrane</location>
        <topology evidence="1">Multi-pass membrane protein</topology>
    </subcellularLocation>
</comment>
<dbReference type="AlphaFoldDB" id="A0AAN8WLY2"/>
<dbReference type="Pfam" id="PF01758">
    <property type="entry name" value="SBF"/>
    <property type="match status" value="1"/>
</dbReference>
<feature type="transmembrane region" description="Helical" evidence="7">
    <location>
        <begin position="196"/>
        <end position="215"/>
    </location>
</feature>
<evidence type="ECO:0000256" key="7">
    <source>
        <dbReference type="SAM" id="Phobius"/>
    </source>
</evidence>
<reference evidence="8 9" key="1">
    <citation type="submission" date="2023-11" db="EMBL/GenBank/DDBJ databases">
        <title>Halocaridina rubra genome assembly.</title>
        <authorList>
            <person name="Smith C."/>
        </authorList>
    </citation>
    <scope>NUCLEOTIDE SEQUENCE [LARGE SCALE GENOMIC DNA]</scope>
    <source>
        <strain evidence="8">EP-1</strain>
        <tissue evidence="8">Whole</tissue>
    </source>
</reference>
<feature type="transmembrane region" description="Helical" evidence="7">
    <location>
        <begin position="249"/>
        <end position="273"/>
    </location>
</feature>
<dbReference type="Gene3D" id="1.20.1530.20">
    <property type="match status" value="1"/>
</dbReference>
<comment type="caution">
    <text evidence="8">The sequence shown here is derived from an EMBL/GenBank/DDBJ whole genome shotgun (WGS) entry which is preliminary data.</text>
</comment>
<evidence type="ECO:0000256" key="1">
    <source>
        <dbReference type="ARBA" id="ARBA00004141"/>
    </source>
</evidence>
<dbReference type="Proteomes" id="UP001381693">
    <property type="component" value="Unassembled WGS sequence"/>
</dbReference>
<evidence type="ECO:0000313" key="8">
    <source>
        <dbReference type="EMBL" id="KAK7068580.1"/>
    </source>
</evidence>
<dbReference type="PANTHER" id="PTHR10361">
    <property type="entry name" value="SODIUM-BILE ACID COTRANSPORTER"/>
    <property type="match status" value="1"/>
</dbReference>
<keyword evidence="4" id="KW-0813">Transport</keyword>
<keyword evidence="5 7" id="KW-1133">Transmembrane helix</keyword>
<keyword evidence="4" id="KW-0769">Symport</keyword>
<proteinExistence type="inferred from homology"/>
<evidence type="ECO:0000256" key="2">
    <source>
        <dbReference type="ARBA" id="ARBA00006528"/>
    </source>
</evidence>
<dbReference type="InterPro" id="IPR038770">
    <property type="entry name" value="Na+/solute_symporter_sf"/>
</dbReference>
<evidence type="ECO:0000256" key="3">
    <source>
        <dbReference type="ARBA" id="ARBA00022692"/>
    </source>
</evidence>
<feature type="transmembrane region" description="Helical" evidence="7">
    <location>
        <begin position="285"/>
        <end position="307"/>
    </location>
</feature>
<evidence type="ECO:0000313" key="9">
    <source>
        <dbReference type="Proteomes" id="UP001381693"/>
    </source>
</evidence>
<dbReference type="GO" id="GO:0015293">
    <property type="term" value="F:symporter activity"/>
    <property type="evidence" value="ECO:0007669"/>
    <property type="project" value="UniProtKB-KW"/>
</dbReference>
<name>A0AAN8WLY2_HALRR</name>
<dbReference type="InterPro" id="IPR002657">
    <property type="entry name" value="BilAc:Na_symport/Acr3"/>
</dbReference>
<keyword evidence="9" id="KW-1185">Reference proteome</keyword>
<evidence type="ECO:0008006" key="10">
    <source>
        <dbReference type="Google" id="ProtNLM"/>
    </source>
</evidence>
<feature type="transmembrane region" description="Helical" evidence="7">
    <location>
        <begin position="331"/>
        <end position="350"/>
    </location>
</feature>
<feature type="transmembrane region" description="Helical" evidence="7">
    <location>
        <begin position="222"/>
        <end position="243"/>
    </location>
</feature>
<dbReference type="InterPro" id="IPR004710">
    <property type="entry name" value="Bilac:Na_transpt"/>
</dbReference>